<protein>
    <submittedName>
        <fullName evidence="2">Uncharacterized protein</fullName>
    </submittedName>
</protein>
<evidence type="ECO:0000313" key="2">
    <source>
        <dbReference type="EMBL" id="GIK07244.1"/>
    </source>
</evidence>
<dbReference type="GeneID" id="66930884"/>
<dbReference type="Proteomes" id="UP000710440">
    <property type="component" value="Unassembled WGS sequence"/>
</dbReference>
<feature type="transmembrane region" description="Helical" evidence="1">
    <location>
        <begin position="169"/>
        <end position="189"/>
    </location>
</feature>
<comment type="caution">
    <text evidence="2">The sequence shown here is derived from an EMBL/GenBank/DDBJ whole genome shotgun (WGS) entry which is preliminary data.</text>
</comment>
<keyword evidence="1" id="KW-0472">Membrane</keyword>
<evidence type="ECO:0000313" key="3">
    <source>
        <dbReference type="Proteomes" id="UP000710440"/>
    </source>
</evidence>
<name>A0A9P3F6Q6_ASPVI</name>
<keyword evidence="1" id="KW-1133">Transmembrane helix</keyword>
<reference evidence="2 3" key="1">
    <citation type="submission" date="2021-02" db="EMBL/GenBank/DDBJ databases">
        <title>Pan-genome distribution and transcriptional activeness of fungal secondary metabolism genes in Aspergillus section Fumigati.</title>
        <authorList>
            <person name="Takahashi H."/>
            <person name="Umemura M."/>
            <person name="Ninomiya A."/>
            <person name="Kusuya Y."/>
            <person name="Urayama S."/>
            <person name="Shimizu M."/>
            <person name="Watanabe A."/>
            <person name="Kamei K."/>
            <person name="Yaguchi T."/>
            <person name="Hagiwara D."/>
        </authorList>
    </citation>
    <scope>NUCLEOTIDE SEQUENCE [LARGE SCALE GENOMIC DNA]</scope>
    <source>
        <strain evidence="2 3">IFM 47045</strain>
    </source>
</reference>
<dbReference type="EMBL" id="BOPL01000013">
    <property type="protein sequence ID" value="GIK07244.1"/>
    <property type="molecule type" value="Genomic_DNA"/>
</dbReference>
<accession>A0A9P3F6Q6</accession>
<gene>
    <name evidence="2" type="ORF">Aspvir_002902</name>
</gene>
<keyword evidence="1" id="KW-0812">Transmembrane</keyword>
<proteinExistence type="predicted"/>
<dbReference type="AlphaFoldDB" id="A0A9P3F6Q6"/>
<evidence type="ECO:0000256" key="1">
    <source>
        <dbReference type="SAM" id="Phobius"/>
    </source>
</evidence>
<sequence>MANTWSVFPYFDKVVNVLGSMQAINQGVDPSHTVAIQCLVGRTFGKFFVLNGPASVDDCYSGMKLAFGAPRELFAPTRIGGHMSIPPLVQANFDELVNAAARKNADHLRGSNPNHLLYVKRQFPLWRWAWHKYDFYGIPTFLFGILGLGLLPIVAIAKWKYTRQPPIELFVFAAVFTFTEGCLSILLDISKREVCYIRVTDKDVSPKGENMWEALFERARWNIGPPPDADDGTGRVKKWNGETSGSSIETYCGTSYCG</sequence>
<dbReference type="OrthoDB" id="5300893at2759"/>
<organism evidence="2 3">
    <name type="scientific">Aspergillus viridinutans</name>
    <dbReference type="NCBI Taxonomy" id="75553"/>
    <lineage>
        <taxon>Eukaryota</taxon>
        <taxon>Fungi</taxon>
        <taxon>Dikarya</taxon>
        <taxon>Ascomycota</taxon>
        <taxon>Pezizomycotina</taxon>
        <taxon>Eurotiomycetes</taxon>
        <taxon>Eurotiomycetidae</taxon>
        <taxon>Eurotiales</taxon>
        <taxon>Aspergillaceae</taxon>
        <taxon>Aspergillus</taxon>
        <taxon>Aspergillus subgen. Fumigati</taxon>
    </lineage>
</organism>
<keyword evidence="3" id="KW-1185">Reference proteome</keyword>
<dbReference type="RefSeq" id="XP_043130430.1">
    <property type="nucleotide sequence ID" value="XM_043274495.1"/>
</dbReference>
<feature type="transmembrane region" description="Helical" evidence="1">
    <location>
        <begin position="135"/>
        <end position="157"/>
    </location>
</feature>